<dbReference type="AlphaFoldDB" id="X1HRY6"/>
<gene>
    <name evidence="2" type="ORF">S03H2_30935</name>
</gene>
<comment type="caution">
    <text evidence="2">The sequence shown here is derived from an EMBL/GenBank/DDBJ whole genome shotgun (WGS) entry which is preliminary data.</text>
</comment>
<sequence length="197" mass="22679">MSDSYESLNDEEKAALWGSLLADPAAGRLMLKRLTPSYSKSTYYRYYNQGIDSLKQKGLLDTSQNPVEIAFRILPLSMLKQVIETLRARVQRMEEDGRKSMQRSLELEYEVRSLRDQVDKQGIELENVRPLQSLIQSFEKSQVDDNWIRASIALNLVEPAIKKKLEELGVKLPAQTKFGEIYSQLLQVLKEIPNRLC</sequence>
<keyword evidence="1" id="KW-0175">Coiled coil</keyword>
<proteinExistence type="predicted"/>
<protein>
    <submittedName>
        <fullName evidence="2">Uncharacterized protein</fullName>
    </submittedName>
</protein>
<dbReference type="EMBL" id="BARU01018736">
    <property type="protein sequence ID" value="GAH59840.1"/>
    <property type="molecule type" value="Genomic_DNA"/>
</dbReference>
<accession>X1HRY6</accession>
<evidence type="ECO:0000256" key="1">
    <source>
        <dbReference type="SAM" id="Coils"/>
    </source>
</evidence>
<organism evidence="2">
    <name type="scientific">marine sediment metagenome</name>
    <dbReference type="NCBI Taxonomy" id="412755"/>
    <lineage>
        <taxon>unclassified sequences</taxon>
        <taxon>metagenomes</taxon>
        <taxon>ecological metagenomes</taxon>
    </lineage>
</organism>
<evidence type="ECO:0000313" key="2">
    <source>
        <dbReference type="EMBL" id="GAH59840.1"/>
    </source>
</evidence>
<name>X1HRY6_9ZZZZ</name>
<feature type="coiled-coil region" evidence="1">
    <location>
        <begin position="76"/>
        <end position="103"/>
    </location>
</feature>
<reference evidence="2" key="1">
    <citation type="journal article" date="2014" name="Front. Microbiol.">
        <title>High frequency of phylogenetically diverse reductive dehalogenase-homologous genes in deep subseafloor sedimentary metagenomes.</title>
        <authorList>
            <person name="Kawai M."/>
            <person name="Futagami T."/>
            <person name="Toyoda A."/>
            <person name="Takaki Y."/>
            <person name="Nishi S."/>
            <person name="Hori S."/>
            <person name="Arai W."/>
            <person name="Tsubouchi T."/>
            <person name="Morono Y."/>
            <person name="Uchiyama I."/>
            <person name="Ito T."/>
            <person name="Fujiyama A."/>
            <person name="Inagaki F."/>
            <person name="Takami H."/>
        </authorList>
    </citation>
    <scope>NUCLEOTIDE SEQUENCE</scope>
    <source>
        <strain evidence="2">Expedition CK06-06</strain>
    </source>
</reference>